<evidence type="ECO:0000313" key="2">
    <source>
        <dbReference type="Proteomes" id="UP000003295"/>
    </source>
</evidence>
<accession>C4F942</accession>
<protein>
    <submittedName>
        <fullName evidence="1">Uncharacterized protein</fullName>
    </submittedName>
</protein>
<dbReference type="AlphaFoldDB" id="C4F942"/>
<dbReference type="HOGENOM" id="CLU_2218573_0_0_11"/>
<evidence type="ECO:0000313" key="1">
    <source>
        <dbReference type="EMBL" id="EEP44687.1"/>
    </source>
</evidence>
<dbReference type="Proteomes" id="UP000003295">
    <property type="component" value="Unassembled WGS sequence"/>
</dbReference>
<comment type="caution">
    <text evidence="1">The sequence shown here is derived from an EMBL/GenBank/DDBJ whole genome shotgun (WGS) entry which is preliminary data.</text>
</comment>
<organism evidence="1 2">
    <name type="scientific">Collinsella intestinalis DSM 13280</name>
    <dbReference type="NCBI Taxonomy" id="521003"/>
    <lineage>
        <taxon>Bacteria</taxon>
        <taxon>Bacillati</taxon>
        <taxon>Actinomycetota</taxon>
        <taxon>Coriobacteriia</taxon>
        <taxon>Coriobacteriales</taxon>
        <taxon>Coriobacteriaceae</taxon>
        <taxon>Collinsella</taxon>
    </lineage>
</organism>
<reference evidence="1 2" key="1">
    <citation type="submission" date="2009-04" db="EMBL/GenBank/DDBJ databases">
        <authorList>
            <person name="Weinstock G."/>
            <person name="Sodergren E."/>
            <person name="Clifton S."/>
            <person name="Fulton L."/>
            <person name="Fulton B."/>
            <person name="Courtney L."/>
            <person name="Fronick C."/>
            <person name="Harrison M."/>
            <person name="Strong C."/>
            <person name="Farmer C."/>
            <person name="Delahaunty K."/>
            <person name="Markovic C."/>
            <person name="Hall O."/>
            <person name="Minx P."/>
            <person name="Tomlinson C."/>
            <person name="Mitreva M."/>
            <person name="Nelson J."/>
            <person name="Hou S."/>
            <person name="Wollam A."/>
            <person name="Pepin K.H."/>
            <person name="Johnson M."/>
            <person name="Bhonagiri V."/>
            <person name="Nash W.E."/>
            <person name="Warren W."/>
            <person name="Chinwalla A."/>
            <person name="Mardis E.R."/>
            <person name="Wilson R.K."/>
        </authorList>
    </citation>
    <scope>NUCLEOTIDE SEQUENCE [LARGE SCALE GENOMIC DNA]</scope>
    <source>
        <strain evidence="1 2">DSM 13280</strain>
    </source>
</reference>
<name>C4F942_9ACTN</name>
<dbReference type="EMBL" id="ABXH02000011">
    <property type="protein sequence ID" value="EEP44687.1"/>
    <property type="molecule type" value="Genomic_DNA"/>
</dbReference>
<proteinExistence type="predicted"/>
<sequence>MDQLSGPLALVAYGEGGRAAPPDLAGDPVGVGDPGIPRLATILAQPLPGPAAAQALACRLLAYAHLEGGIGDRNARFYPGSQGLPPPRGEPYVRMLLHWKTPLLFV</sequence>
<gene>
    <name evidence="1" type="ORF">COLINT_02572</name>
</gene>